<evidence type="ECO:0000313" key="1">
    <source>
        <dbReference type="EMBL" id="AQZ54494.1"/>
    </source>
</evidence>
<dbReference type="EMBL" id="CP020333">
    <property type="protein sequence ID" value="AQZ54494.1"/>
    <property type="molecule type" value="Genomic_DNA"/>
</dbReference>
<name>A0A1U9Z9Y4_9HYPH</name>
<dbReference type="AlphaFoldDB" id="A0A1U9Z9Y4"/>
<keyword evidence="1" id="KW-0614">Plasmid</keyword>
<proteinExistence type="predicted"/>
<dbReference type="Proteomes" id="UP000191135">
    <property type="component" value="Plasmid pMM170"/>
</dbReference>
<geneLocation type="plasmid" evidence="2">
    <name>pmm170</name>
</geneLocation>
<reference evidence="1 2" key="1">
    <citation type="submission" date="2017-03" db="EMBL/GenBank/DDBJ databases">
        <title>Foreign affairs: Plasmid Transfer between Roseobacters and Rhizobia.</title>
        <authorList>
            <person name="Bartling P."/>
            <person name="Bunk B."/>
            <person name="Overmann J."/>
            <person name="Brinkmann H."/>
            <person name="Petersen J."/>
        </authorList>
    </citation>
    <scope>NUCLEOTIDE SEQUENCE [LARGE SCALE GENOMIC DNA]</scope>
    <source>
        <strain evidence="1 2">MACL11</strain>
        <plasmid evidence="2">Plasmid pmm170</plasmid>
    </source>
</reference>
<gene>
    <name evidence="1" type="ORF">Mame_05203</name>
</gene>
<keyword evidence="2" id="KW-1185">Reference proteome</keyword>
<evidence type="ECO:0000313" key="2">
    <source>
        <dbReference type="Proteomes" id="UP000191135"/>
    </source>
</evidence>
<sequence>MTLEQDLKGALIPAPQYIACQQLIGSNTPHS</sequence>
<organism evidence="1 2">
    <name type="scientific">Martelella mediterranea DSM 17316</name>
    <dbReference type="NCBI Taxonomy" id="1122214"/>
    <lineage>
        <taxon>Bacteria</taxon>
        <taxon>Pseudomonadati</taxon>
        <taxon>Pseudomonadota</taxon>
        <taxon>Alphaproteobacteria</taxon>
        <taxon>Hyphomicrobiales</taxon>
        <taxon>Aurantimonadaceae</taxon>
        <taxon>Martelella</taxon>
    </lineage>
</organism>
<dbReference type="KEGG" id="mmed:Mame_05203"/>
<accession>A0A1U9Z9Y4</accession>
<protein>
    <submittedName>
        <fullName evidence="1">Uncharacterized protein</fullName>
    </submittedName>
</protein>